<dbReference type="PATRIC" id="fig|1423810.4.peg.387"/>
<dbReference type="AlphaFoldDB" id="A0A0R2C8L2"/>
<name>A0A0R2C8L2_9LACO</name>
<keyword evidence="1" id="KW-0472">Membrane</keyword>
<reference evidence="2 3" key="1">
    <citation type="journal article" date="2015" name="Genome Announc.">
        <title>Expanding the biotechnology potential of lactobacilli through comparative genomics of 213 strains and associated genera.</title>
        <authorList>
            <person name="Sun Z."/>
            <person name="Harris H.M."/>
            <person name="McCann A."/>
            <person name="Guo C."/>
            <person name="Argimon S."/>
            <person name="Zhang W."/>
            <person name="Yang X."/>
            <person name="Jeffery I.B."/>
            <person name="Cooney J.C."/>
            <person name="Kagawa T.F."/>
            <person name="Liu W."/>
            <person name="Song Y."/>
            <person name="Salvetti E."/>
            <person name="Wrobel A."/>
            <person name="Rasinkangas P."/>
            <person name="Parkhill J."/>
            <person name="Rea M.C."/>
            <person name="O'Sullivan O."/>
            <person name="Ritari J."/>
            <person name="Douillard F.P."/>
            <person name="Paul Ross R."/>
            <person name="Yang R."/>
            <person name="Briner A.E."/>
            <person name="Felis G.E."/>
            <person name="de Vos W.M."/>
            <person name="Barrangou R."/>
            <person name="Klaenhammer T.R."/>
            <person name="Caufield P.W."/>
            <person name="Cui Y."/>
            <person name="Zhang H."/>
            <person name="O'Toole P.W."/>
        </authorList>
    </citation>
    <scope>NUCLEOTIDE SEQUENCE [LARGE SCALE GENOMIC DNA]</scope>
    <source>
        <strain evidence="2 3">DSM 22698</strain>
    </source>
</reference>
<dbReference type="STRING" id="1423810.FD19_GL000383"/>
<keyword evidence="1" id="KW-1133">Transmembrane helix</keyword>
<comment type="caution">
    <text evidence="2">The sequence shown here is derived from an EMBL/GenBank/DDBJ whole genome shotgun (WGS) entry which is preliminary data.</text>
</comment>
<evidence type="ECO:0008006" key="4">
    <source>
        <dbReference type="Google" id="ProtNLM"/>
    </source>
</evidence>
<feature type="transmembrane region" description="Helical" evidence="1">
    <location>
        <begin position="20"/>
        <end position="40"/>
    </location>
</feature>
<dbReference type="Proteomes" id="UP000051789">
    <property type="component" value="Unassembled WGS sequence"/>
</dbReference>
<organism evidence="2 3">
    <name type="scientific">Lacticaseibacillus thailandensis DSM 22698 = JCM 13996</name>
    <dbReference type="NCBI Taxonomy" id="1423810"/>
    <lineage>
        <taxon>Bacteria</taxon>
        <taxon>Bacillati</taxon>
        <taxon>Bacillota</taxon>
        <taxon>Bacilli</taxon>
        <taxon>Lactobacillales</taxon>
        <taxon>Lactobacillaceae</taxon>
        <taxon>Lacticaseibacillus</taxon>
    </lineage>
</organism>
<dbReference type="EMBL" id="AYZK01000001">
    <property type="protein sequence ID" value="KRM88094.1"/>
    <property type="molecule type" value="Genomic_DNA"/>
</dbReference>
<accession>A0A0R2C8L2</accession>
<evidence type="ECO:0000313" key="3">
    <source>
        <dbReference type="Proteomes" id="UP000051789"/>
    </source>
</evidence>
<protein>
    <recommendedName>
        <fullName evidence="4">Pore-forming protein</fullName>
    </recommendedName>
</protein>
<gene>
    <name evidence="2" type="ORF">FD19_GL000383</name>
</gene>
<proteinExistence type="predicted"/>
<keyword evidence="3" id="KW-1185">Reference proteome</keyword>
<evidence type="ECO:0000313" key="2">
    <source>
        <dbReference type="EMBL" id="KRM88094.1"/>
    </source>
</evidence>
<keyword evidence="1" id="KW-0812">Transmembrane</keyword>
<feature type="transmembrane region" description="Helical" evidence="1">
    <location>
        <begin position="46"/>
        <end position="65"/>
    </location>
</feature>
<evidence type="ECO:0000256" key="1">
    <source>
        <dbReference type="SAM" id="Phobius"/>
    </source>
</evidence>
<sequence length="135" mass="14824">MESDYLKHQLAYQPAPVDCVIFWGLIVAGLGLTAVVQLELLGLSPITLAIGAVTVICALAQLWRYRISVTAHTIRLGRVLPGNSIILDTNQVTIQVQGPHTLIFNTQRYGVLTISTWRRSSVVASQLQAWLTTTK</sequence>